<reference evidence="1 2" key="1">
    <citation type="journal article" date="2017" name="Genome Biol. Evol.">
        <title>Population Structure and Local Adaptation of MAC Lung Disease Agent Mycobacterium avium subsp. hominissuis.</title>
        <authorList>
            <person name="Yano H."/>
            <person name="Iwamoto T."/>
            <person name="Nishiuchi Y."/>
            <person name="Nakajima C."/>
            <person name="Starkova D.A."/>
            <person name="Mokrousov I."/>
            <person name="Narvskaya O."/>
            <person name="Yoshida S."/>
            <person name="Arikawa K."/>
            <person name="Nakanishi N."/>
            <person name="Osaki K."/>
            <person name="Nakagawa I."/>
            <person name="Ato M."/>
            <person name="Suzuki Y."/>
            <person name="Maruyama F."/>
        </authorList>
    </citation>
    <scope>NUCLEOTIDE SEQUENCE [LARGE SCALE GENOMIC DNA]</scope>
    <source>
        <strain evidence="1 2">OCU466</strain>
    </source>
</reference>
<sequence length="83" mass="9213">MRQTPRDGQLDHWSETGQRQGRMLVLLRGPMGGYAGQPRGAYGAGCGRMRGYLWAMNGAARSQIETLDQQIAVCLFQTRRSAL</sequence>
<evidence type="ECO:0000313" key="1">
    <source>
        <dbReference type="EMBL" id="PBJ41375.1"/>
    </source>
</evidence>
<accession>A0A2A3LES2</accession>
<dbReference type="Proteomes" id="UP000218842">
    <property type="component" value="Unassembled WGS sequence"/>
</dbReference>
<dbReference type="EMBL" id="LBGZ01000003">
    <property type="protein sequence ID" value="PBJ41375.1"/>
    <property type="molecule type" value="Genomic_DNA"/>
</dbReference>
<gene>
    <name evidence="1" type="ORF">XV03_00505</name>
</gene>
<organism evidence="1 2">
    <name type="scientific">Mycobacterium avium subsp. hominissuis</name>
    <dbReference type="NCBI Taxonomy" id="439334"/>
    <lineage>
        <taxon>Bacteria</taxon>
        <taxon>Bacillati</taxon>
        <taxon>Actinomycetota</taxon>
        <taxon>Actinomycetes</taxon>
        <taxon>Mycobacteriales</taxon>
        <taxon>Mycobacteriaceae</taxon>
        <taxon>Mycobacterium</taxon>
        <taxon>Mycobacterium avium complex (MAC)</taxon>
    </lineage>
</organism>
<proteinExistence type="predicted"/>
<protein>
    <submittedName>
        <fullName evidence="1">Uncharacterized protein</fullName>
    </submittedName>
</protein>
<dbReference type="AlphaFoldDB" id="A0A2A3LES2"/>
<evidence type="ECO:0000313" key="2">
    <source>
        <dbReference type="Proteomes" id="UP000218842"/>
    </source>
</evidence>
<comment type="caution">
    <text evidence="1">The sequence shown here is derived from an EMBL/GenBank/DDBJ whole genome shotgun (WGS) entry which is preliminary data.</text>
</comment>
<name>A0A2A3LES2_MYCAV</name>